<dbReference type="SUPFAM" id="SSF56112">
    <property type="entry name" value="Protein kinase-like (PK-like)"/>
    <property type="match status" value="1"/>
</dbReference>
<dbReference type="EMBL" id="AFYH01046607">
    <property type="status" value="NOT_ANNOTATED_CDS"/>
    <property type="molecule type" value="Genomic_DNA"/>
</dbReference>
<dbReference type="Pfam" id="PF00069">
    <property type="entry name" value="Pkinase"/>
    <property type="match status" value="1"/>
</dbReference>
<keyword evidence="3" id="KW-0597">Phosphoprotein</keyword>
<dbReference type="InterPro" id="IPR050339">
    <property type="entry name" value="CC_SR_Kinase"/>
</dbReference>
<dbReference type="PROSITE" id="PS50011">
    <property type="entry name" value="PROTEIN_KINASE_DOM"/>
    <property type="match status" value="1"/>
</dbReference>
<proteinExistence type="inferred from homology"/>
<dbReference type="InterPro" id="IPR008271">
    <property type="entry name" value="Ser/Thr_kinase_AS"/>
</dbReference>
<dbReference type="FunCoup" id="H3ABJ3">
    <property type="interactions" value="838"/>
</dbReference>
<keyword evidence="6" id="KW-0418">Kinase</keyword>
<dbReference type="InterPro" id="IPR000719">
    <property type="entry name" value="Prot_kinase_dom"/>
</dbReference>
<dbReference type="PANTHER" id="PTHR11042:SF194">
    <property type="entry name" value="DOUBLE-STRANDED RNA ACTIVATED PROTEIN KINASE"/>
    <property type="match status" value="1"/>
</dbReference>
<dbReference type="SMART" id="SM00220">
    <property type="entry name" value="S_TKc"/>
    <property type="match status" value="1"/>
</dbReference>
<organism evidence="10 11">
    <name type="scientific">Latimeria chalumnae</name>
    <name type="common">Coelacanth</name>
    <dbReference type="NCBI Taxonomy" id="7897"/>
    <lineage>
        <taxon>Eukaryota</taxon>
        <taxon>Metazoa</taxon>
        <taxon>Chordata</taxon>
        <taxon>Craniata</taxon>
        <taxon>Vertebrata</taxon>
        <taxon>Euteleostomi</taxon>
        <taxon>Coelacanthiformes</taxon>
        <taxon>Coelacanthidae</taxon>
        <taxon>Latimeria</taxon>
    </lineage>
</organism>
<dbReference type="GeneTree" id="ENSGT00940000163863"/>
<dbReference type="GO" id="GO:0004694">
    <property type="term" value="F:eukaryotic translation initiation factor 2alpha kinase activity"/>
    <property type="evidence" value="ECO:0007669"/>
    <property type="project" value="TreeGrafter"/>
</dbReference>
<dbReference type="AlphaFoldDB" id="H3ABJ3"/>
<dbReference type="GO" id="GO:0005634">
    <property type="term" value="C:nucleus"/>
    <property type="evidence" value="ECO:0007669"/>
    <property type="project" value="TreeGrafter"/>
</dbReference>
<evidence type="ECO:0000256" key="5">
    <source>
        <dbReference type="ARBA" id="ARBA00022741"/>
    </source>
</evidence>
<dbReference type="STRING" id="7897.ENSLACP00000007014"/>
<evidence type="ECO:0000256" key="2">
    <source>
        <dbReference type="ARBA" id="ARBA00022527"/>
    </source>
</evidence>
<dbReference type="Gene3D" id="3.30.200.20">
    <property type="entry name" value="Phosphorylase Kinase, domain 1"/>
    <property type="match status" value="1"/>
</dbReference>
<keyword evidence="7" id="KW-0067">ATP-binding</keyword>
<dbReference type="GO" id="GO:0005524">
    <property type="term" value="F:ATP binding"/>
    <property type="evidence" value="ECO:0007669"/>
    <property type="project" value="UniProtKB-KW"/>
</dbReference>
<dbReference type="eggNOG" id="KOG1033">
    <property type="taxonomic scope" value="Eukaryota"/>
</dbReference>
<keyword evidence="11" id="KW-1185">Reference proteome</keyword>
<dbReference type="EMBL" id="AFYH01046609">
    <property type="status" value="NOT_ANNOTATED_CDS"/>
    <property type="molecule type" value="Genomic_DNA"/>
</dbReference>
<protein>
    <recommendedName>
        <fullName evidence="1">non-specific serine/threonine protein kinase</fullName>
        <ecNumber evidence="1">2.7.11.1</ecNumber>
    </recommendedName>
</protein>
<evidence type="ECO:0000256" key="7">
    <source>
        <dbReference type="ARBA" id="ARBA00022840"/>
    </source>
</evidence>
<dbReference type="Ensembl" id="ENSLACT00000007073.1">
    <property type="protein sequence ID" value="ENSLACP00000007014.1"/>
    <property type="gene ID" value="ENSLACG00000006227.1"/>
</dbReference>
<name>H3ABJ3_LATCH</name>
<evidence type="ECO:0000256" key="8">
    <source>
        <dbReference type="ARBA" id="ARBA00037982"/>
    </source>
</evidence>
<dbReference type="Bgee" id="ENSLACG00000006227">
    <property type="expression patterns" value="Expressed in pectoral fin and 6 other cell types or tissues"/>
</dbReference>
<reference evidence="10" key="2">
    <citation type="submission" date="2025-08" db="UniProtKB">
        <authorList>
            <consortium name="Ensembl"/>
        </authorList>
    </citation>
    <scope>IDENTIFICATION</scope>
</reference>
<dbReference type="EMBL" id="AFYH01046604">
    <property type="status" value="NOT_ANNOTATED_CDS"/>
    <property type="molecule type" value="Genomic_DNA"/>
</dbReference>
<evidence type="ECO:0000313" key="10">
    <source>
        <dbReference type="Ensembl" id="ENSLACP00000007014.1"/>
    </source>
</evidence>
<accession>H3ABJ3</accession>
<evidence type="ECO:0000256" key="1">
    <source>
        <dbReference type="ARBA" id="ARBA00012513"/>
    </source>
</evidence>
<dbReference type="PANTHER" id="PTHR11042">
    <property type="entry name" value="EUKARYOTIC TRANSLATION INITIATION FACTOR 2-ALPHA KINASE EIF2-ALPHA KINASE -RELATED"/>
    <property type="match status" value="1"/>
</dbReference>
<reference evidence="11" key="1">
    <citation type="submission" date="2011-08" db="EMBL/GenBank/DDBJ databases">
        <title>The draft genome of Latimeria chalumnae.</title>
        <authorList>
            <person name="Di Palma F."/>
            <person name="Alfoldi J."/>
            <person name="Johnson J."/>
            <person name="Berlin A."/>
            <person name="Gnerre S."/>
            <person name="Jaffe D."/>
            <person name="MacCallum I."/>
            <person name="Young S."/>
            <person name="Walker B.J."/>
            <person name="Lander E."/>
            <person name="Lindblad-Toh K."/>
        </authorList>
    </citation>
    <scope>NUCLEOTIDE SEQUENCE [LARGE SCALE GENOMIC DNA]</scope>
    <source>
        <strain evidence="11">Wild caught</strain>
    </source>
</reference>
<dbReference type="FunFam" id="3.30.200.20:FF:000548">
    <property type="entry name" value="Z-DNA binding protein kinase"/>
    <property type="match status" value="1"/>
</dbReference>
<evidence type="ECO:0000256" key="4">
    <source>
        <dbReference type="ARBA" id="ARBA00022679"/>
    </source>
</evidence>
<dbReference type="EMBL" id="AFYH01046608">
    <property type="status" value="NOT_ANNOTATED_CDS"/>
    <property type="molecule type" value="Genomic_DNA"/>
</dbReference>
<dbReference type="GO" id="GO:0005737">
    <property type="term" value="C:cytoplasm"/>
    <property type="evidence" value="ECO:0007669"/>
    <property type="project" value="TreeGrafter"/>
</dbReference>
<dbReference type="PROSITE" id="PS00108">
    <property type="entry name" value="PROTEIN_KINASE_ST"/>
    <property type="match status" value="1"/>
</dbReference>
<gene>
    <name evidence="10" type="primary">EIF2AK2</name>
</gene>
<keyword evidence="5" id="KW-0547">Nucleotide-binding</keyword>
<feature type="domain" description="Protein kinase" evidence="9">
    <location>
        <begin position="16"/>
        <end position="282"/>
    </location>
</feature>
<dbReference type="EMBL" id="AFYH01046602">
    <property type="status" value="NOT_ANNOTATED_CDS"/>
    <property type="molecule type" value="Genomic_DNA"/>
</dbReference>
<evidence type="ECO:0000256" key="3">
    <source>
        <dbReference type="ARBA" id="ARBA00022553"/>
    </source>
</evidence>
<dbReference type="Proteomes" id="UP000008672">
    <property type="component" value="Unassembled WGS sequence"/>
</dbReference>
<dbReference type="InParanoid" id="H3ABJ3"/>
<dbReference type="EMBL" id="AFYH01046606">
    <property type="status" value="NOT_ANNOTATED_CDS"/>
    <property type="molecule type" value="Genomic_DNA"/>
</dbReference>
<evidence type="ECO:0000259" key="9">
    <source>
        <dbReference type="PROSITE" id="PS50011"/>
    </source>
</evidence>
<dbReference type="EMBL" id="AFYH01046603">
    <property type="status" value="NOT_ANNOTATED_CDS"/>
    <property type="molecule type" value="Genomic_DNA"/>
</dbReference>
<reference evidence="10" key="3">
    <citation type="submission" date="2025-09" db="UniProtKB">
        <authorList>
            <consortium name="Ensembl"/>
        </authorList>
    </citation>
    <scope>IDENTIFICATION</scope>
</reference>
<keyword evidence="2" id="KW-0723">Serine/threonine-protein kinase</keyword>
<dbReference type="FunFam" id="1.10.510.10:FF:000251">
    <property type="entry name" value="eukaryotic translation initiation factor 2-alpha kinase 3"/>
    <property type="match status" value="1"/>
</dbReference>
<comment type="similarity">
    <text evidence="8">Belongs to the protein kinase superfamily. Ser/Thr protein kinase family. GCN2 subfamily.</text>
</comment>
<dbReference type="PIRSF" id="PIRSF000654">
    <property type="entry name" value="Integrin-linked_kinase"/>
    <property type="match status" value="1"/>
</dbReference>
<dbReference type="EMBL" id="AFYH01046605">
    <property type="status" value="NOT_ANNOTATED_CDS"/>
    <property type="molecule type" value="Genomic_DNA"/>
</dbReference>
<dbReference type="EMBL" id="AFYH01046610">
    <property type="status" value="NOT_ANNOTATED_CDS"/>
    <property type="molecule type" value="Genomic_DNA"/>
</dbReference>
<dbReference type="Gene3D" id="1.10.510.10">
    <property type="entry name" value="Transferase(Phosphotransferase) domain 1"/>
    <property type="match status" value="1"/>
</dbReference>
<evidence type="ECO:0000256" key="6">
    <source>
        <dbReference type="ARBA" id="ARBA00022777"/>
    </source>
</evidence>
<evidence type="ECO:0000313" key="11">
    <source>
        <dbReference type="Proteomes" id="UP000008672"/>
    </source>
</evidence>
<dbReference type="InterPro" id="IPR011009">
    <property type="entry name" value="Kinase-like_dom_sf"/>
</dbReference>
<sequence length="292" mass="34391">MKESSKRETTRFELDFEDITELDEGGYGRVFKARKKLESKYYAVKKVKFHESDAKREVTALAELEHLNIVRYYSSWTDKSFECDTQKIICSSSGEDTSQYLYIQMELCEKGTLADWLEKPAKDKLVPLRLFYQTAKGVEYIHSKNLIHRDLKPQNIFLADEKTVKIGDFGLVTTNIIDEKPSCRTENRGTKTYMSLEQLQNKQEYDHKVDIFSLGLILFECLWVYTAMEKRKEWQNIRRGKFIPKFLEQYPEESLLIRKMLSDDAQKRPEASQIAEEIEKYLHGQTYPLKTI</sequence>
<keyword evidence="4" id="KW-0808">Transferase</keyword>
<dbReference type="EMBL" id="AFYH01046611">
    <property type="status" value="NOT_ANNOTATED_CDS"/>
    <property type="molecule type" value="Genomic_DNA"/>
</dbReference>
<dbReference type="EC" id="2.7.11.1" evidence="1"/>
<dbReference type="OMA" id="VHMHGVI"/>